<gene>
    <name evidence="9" type="ORF">DVH24_015197</name>
</gene>
<comment type="caution">
    <text evidence="9">The sequence shown here is derived from an EMBL/GenBank/DDBJ whole genome shotgun (WGS) entry which is preliminary data.</text>
</comment>
<feature type="domain" description="Lipoxygenase" evidence="8">
    <location>
        <begin position="206"/>
        <end position="287"/>
    </location>
</feature>
<dbReference type="Gene3D" id="4.10.375.10">
    <property type="entry name" value="Lipoxygenase-1, Domain 2"/>
    <property type="match status" value="1"/>
</dbReference>
<dbReference type="InterPro" id="IPR013819">
    <property type="entry name" value="LipOase_C"/>
</dbReference>
<evidence type="ECO:0000259" key="7">
    <source>
        <dbReference type="PROSITE" id="PS50095"/>
    </source>
</evidence>
<feature type="region of interest" description="Disordered" evidence="6">
    <location>
        <begin position="263"/>
        <end position="287"/>
    </location>
</feature>
<dbReference type="InterPro" id="IPR042057">
    <property type="entry name" value="Lipoxy_PLAT/LH2"/>
</dbReference>
<dbReference type="STRING" id="3750.A0A498K3A5"/>
<dbReference type="SMART" id="SM00308">
    <property type="entry name" value="LH2"/>
    <property type="match status" value="1"/>
</dbReference>
<dbReference type="AlphaFoldDB" id="A0A498K3A5"/>
<sequence>ITIAYILSLICVKQIKQKNKILQNIVEKLTGHQQNGNHGKINGTVVLMKKNVLDFNDLNASVLDGVYELVGQGVSLQLISAVHADDSKNGWKGKLGQPAYLEDWITTITPLTTGESAFKVTFDYEEEVGVPGAFLIKNNHHSEFFLKTVTLENVPGEGRVHIVCNSWVYPTEKYTTDRVFFVNKIENIWYPKLKTKVHACYMFVQTYLPSETPLPLRKYREEELVHLRGNGKGELQEWDRVYDYAYYNDLGKPDEGAKYVRPVLGGSSEYPYPRRGRTGRPPTRTEV</sequence>
<evidence type="ECO:0000256" key="2">
    <source>
        <dbReference type="ARBA" id="ARBA00022964"/>
    </source>
</evidence>
<dbReference type="InterPro" id="IPR036226">
    <property type="entry name" value="LipOase_C_sf"/>
</dbReference>
<dbReference type="Pfam" id="PF01477">
    <property type="entry name" value="PLAT"/>
    <property type="match status" value="1"/>
</dbReference>
<evidence type="ECO:0000313" key="10">
    <source>
        <dbReference type="Proteomes" id="UP000290289"/>
    </source>
</evidence>
<keyword evidence="3" id="KW-0560">Oxidoreductase</keyword>
<dbReference type="Gene3D" id="2.60.60.20">
    <property type="entry name" value="PLAT/LH2 domain"/>
    <property type="match status" value="1"/>
</dbReference>
<dbReference type="PROSITE" id="PS50095">
    <property type="entry name" value="PLAT"/>
    <property type="match status" value="1"/>
</dbReference>
<keyword evidence="1" id="KW-0479">Metal-binding</keyword>
<dbReference type="SUPFAM" id="SSF48484">
    <property type="entry name" value="Lipoxigenase"/>
    <property type="match status" value="1"/>
</dbReference>
<proteinExistence type="predicted"/>
<evidence type="ECO:0000256" key="1">
    <source>
        <dbReference type="ARBA" id="ARBA00022723"/>
    </source>
</evidence>
<dbReference type="CDD" id="cd01751">
    <property type="entry name" value="PLAT_LH2"/>
    <property type="match status" value="1"/>
</dbReference>
<dbReference type="Proteomes" id="UP000290289">
    <property type="component" value="Chromosome 4"/>
</dbReference>
<protein>
    <recommendedName>
        <fullName evidence="11">Lipoxygenase</fullName>
    </recommendedName>
</protein>
<dbReference type="InterPro" id="IPR000907">
    <property type="entry name" value="LipOase"/>
</dbReference>
<evidence type="ECO:0000313" key="9">
    <source>
        <dbReference type="EMBL" id="RXI01848.1"/>
    </source>
</evidence>
<evidence type="ECO:0008006" key="11">
    <source>
        <dbReference type="Google" id="ProtNLM"/>
    </source>
</evidence>
<organism evidence="9 10">
    <name type="scientific">Malus domestica</name>
    <name type="common">Apple</name>
    <name type="synonym">Pyrus malus</name>
    <dbReference type="NCBI Taxonomy" id="3750"/>
    <lineage>
        <taxon>Eukaryota</taxon>
        <taxon>Viridiplantae</taxon>
        <taxon>Streptophyta</taxon>
        <taxon>Embryophyta</taxon>
        <taxon>Tracheophyta</taxon>
        <taxon>Spermatophyta</taxon>
        <taxon>Magnoliopsida</taxon>
        <taxon>eudicotyledons</taxon>
        <taxon>Gunneridae</taxon>
        <taxon>Pentapetalae</taxon>
        <taxon>rosids</taxon>
        <taxon>fabids</taxon>
        <taxon>Rosales</taxon>
        <taxon>Rosaceae</taxon>
        <taxon>Amygdaloideae</taxon>
        <taxon>Maleae</taxon>
        <taxon>Malus</taxon>
    </lineage>
</organism>
<dbReference type="SUPFAM" id="SSF49723">
    <property type="entry name" value="Lipase/lipooxygenase domain (PLAT/LH2 domain)"/>
    <property type="match status" value="1"/>
</dbReference>
<dbReference type="InterPro" id="IPR036392">
    <property type="entry name" value="PLAT/LH2_dom_sf"/>
</dbReference>
<evidence type="ECO:0000256" key="3">
    <source>
        <dbReference type="ARBA" id="ARBA00023002"/>
    </source>
</evidence>
<dbReference type="GO" id="GO:0034440">
    <property type="term" value="P:lipid oxidation"/>
    <property type="evidence" value="ECO:0007669"/>
    <property type="project" value="InterPro"/>
</dbReference>
<dbReference type="PROSITE" id="PS51393">
    <property type="entry name" value="LIPOXYGENASE_3"/>
    <property type="match status" value="1"/>
</dbReference>
<evidence type="ECO:0000259" key="8">
    <source>
        <dbReference type="PROSITE" id="PS51393"/>
    </source>
</evidence>
<name>A0A498K3A5_MALDO</name>
<comment type="caution">
    <text evidence="5">Lacks conserved residue(s) required for the propagation of feature annotation.</text>
</comment>
<accession>A0A498K3A5</accession>
<keyword evidence="10" id="KW-1185">Reference proteome</keyword>
<dbReference type="GO" id="GO:0016702">
    <property type="term" value="F:oxidoreductase activity, acting on single donors with incorporation of molecular oxygen, incorporation of two atoms of oxygen"/>
    <property type="evidence" value="ECO:0007669"/>
    <property type="project" value="InterPro"/>
</dbReference>
<dbReference type="Pfam" id="PF00305">
    <property type="entry name" value="Lipoxygenase"/>
    <property type="match status" value="1"/>
</dbReference>
<reference evidence="9 10" key="1">
    <citation type="submission" date="2018-10" db="EMBL/GenBank/DDBJ databases">
        <title>A high-quality apple genome assembly.</title>
        <authorList>
            <person name="Hu J."/>
        </authorList>
    </citation>
    <scope>NUCLEOTIDE SEQUENCE [LARGE SCALE GENOMIC DNA]</scope>
    <source>
        <strain evidence="10">cv. HFTH1</strain>
        <tissue evidence="9">Young leaf</tissue>
    </source>
</reference>
<keyword evidence="4" id="KW-0443">Lipid metabolism</keyword>
<dbReference type="EMBL" id="RDQH01000330">
    <property type="protein sequence ID" value="RXI01848.1"/>
    <property type="molecule type" value="Genomic_DNA"/>
</dbReference>
<evidence type="ECO:0000256" key="6">
    <source>
        <dbReference type="SAM" id="MobiDB-lite"/>
    </source>
</evidence>
<dbReference type="GO" id="GO:0046872">
    <property type="term" value="F:metal ion binding"/>
    <property type="evidence" value="ECO:0007669"/>
    <property type="project" value="UniProtKB-KW"/>
</dbReference>
<evidence type="ECO:0000256" key="5">
    <source>
        <dbReference type="PROSITE-ProRule" id="PRU00152"/>
    </source>
</evidence>
<evidence type="ECO:0000256" key="4">
    <source>
        <dbReference type="ARBA" id="ARBA00023098"/>
    </source>
</evidence>
<dbReference type="PANTHER" id="PTHR11771">
    <property type="entry name" value="LIPOXYGENASE"/>
    <property type="match status" value="1"/>
</dbReference>
<feature type="non-terminal residue" evidence="9">
    <location>
        <position position="1"/>
    </location>
</feature>
<dbReference type="InterPro" id="IPR001024">
    <property type="entry name" value="PLAT/LH2_dom"/>
</dbReference>
<keyword evidence="2" id="KW-0223">Dioxygenase</keyword>
<feature type="domain" description="PLAT" evidence="7">
    <location>
        <begin position="56"/>
        <end position="182"/>
    </location>
</feature>